<keyword evidence="2" id="KW-1185">Reference proteome</keyword>
<proteinExistence type="predicted"/>
<evidence type="ECO:0000313" key="1">
    <source>
        <dbReference type="EMBL" id="KAJ7718167.1"/>
    </source>
</evidence>
<comment type="caution">
    <text evidence="1">The sequence shown here is derived from an EMBL/GenBank/DDBJ whole genome shotgun (WGS) entry which is preliminary data.</text>
</comment>
<dbReference type="AlphaFoldDB" id="A0AAD7HDD5"/>
<accession>A0AAD7HDD5</accession>
<sequence>MPRNEVRLHLSRYDPILTLNTGHKLTVDEMNAIRAHNYKVDVDLGARAYDKLPRAFPELEALPSRQRLRTQITFLSGVKPIPYDCCVDSCCCFTDTYAALDACPFCDEPRRDSAGRPRNSFQYLPLIPRLVNLFQDDAMAEKLDYRDQYQSVPGRTCDIFDGSHYQRLRKTKVTIENKTLPHKFFSQPTDLALGASTDGFGPFKRRKKT</sequence>
<name>A0AAD7HDD5_9AGAR</name>
<gene>
    <name evidence="1" type="ORF">B0H16DRAFT_1337632</name>
</gene>
<evidence type="ECO:0000313" key="2">
    <source>
        <dbReference type="Proteomes" id="UP001215598"/>
    </source>
</evidence>
<reference evidence="1" key="1">
    <citation type="submission" date="2023-03" db="EMBL/GenBank/DDBJ databases">
        <title>Massive genome expansion in bonnet fungi (Mycena s.s.) driven by repeated elements and novel gene families across ecological guilds.</title>
        <authorList>
            <consortium name="Lawrence Berkeley National Laboratory"/>
            <person name="Harder C.B."/>
            <person name="Miyauchi S."/>
            <person name="Viragh M."/>
            <person name="Kuo A."/>
            <person name="Thoen E."/>
            <person name="Andreopoulos B."/>
            <person name="Lu D."/>
            <person name="Skrede I."/>
            <person name="Drula E."/>
            <person name="Henrissat B."/>
            <person name="Morin E."/>
            <person name="Kohler A."/>
            <person name="Barry K."/>
            <person name="LaButti K."/>
            <person name="Morin E."/>
            <person name="Salamov A."/>
            <person name="Lipzen A."/>
            <person name="Mereny Z."/>
            <person name="Hegedus B."/>
            <person name="Baldrian P."/>
            <person name="Stursova M."/>
            <person name="Weitz H."/>
            <person name="Taylor A."/>
            <person name="Grigoriev I.V."/>
            <person name="Nagy L.G."/>
            <person name="Martin F."/>
            <person name="Kauserud H."/>
        </authorList>
    </citation>
    <scope>NUCLEOTIDE SEQUENCE</scope>
    <source>
        <strain evidence="1">CBHHK182m</strain>
    </source>
</reference>
<dbReference type="EMBL" id="JARKIB010000268">
    <property type="protein sequence ID" value="KAJ7718167.1"/>
    <property type="molecule type" value="Genomic_DNA"/>
</dbReference>
<organism evidence="1 2">
    <name type="scientific">Mycena metata</name>
    <dbReference type="NCBI Taxonomy" id="1033252"/>
    <lineage>
        <taxon>Eukaryota</taxon>
        <taxon>Fungi</taxon>
        <taxon>Dikarya</taxon>
        <taxon>Basidiomycota</taxon>
        <taxon>Agaricomycotina</taxon>
        <taxon>Agaricomycetes</taxon>
        <taxon>Agaricomycetidae</taxon>
        <taxon>Agaricales</taxon>
        <taxon>Marasmiineae</taxon>
        <taxon>Mycenaceae</taxon>
        <taxon>Mycena</taxon>
    </lineage>
</organism>
<dbReference type="Proteomes" id="UP001215598">
    <property type="component" value="Unassembled WGS sequence"/>
</dbReference>
<feature type="non-terminal residue" evidence="1">
    <location>
        <position position="209"/>
    </location>
</feature>
<protein>
    <submittedName>
        <fullName evidence="1">Uncharacterized protein</fullName>
    </submittedName>
</protein>